<accession>A0ABW0W2L7</accession>
<evidence type="ECO:0000313" key="4">
    <source>
        <dbReference type="Proteomes" id="UP001596047"/>
    </source>
</evidence>
<dbReference type="Proteomes" id="UP001596047">
    <property type="component" value="Unassembled WGS sequence"/>
</dbReference>
<proteinExistence type="predicted"/>
<reference evidence="4" key="1">
    <citation type="journal article" date="2019" name="Int. J. Syst. Evol. Microbiol.">
        <title>The Global Catalogue of Microorganisms (GCM) 10K type strain sequencing project: providing services to taxonomists for standard genome sequencing and annotation.</title>
        <authorList>
            <consortium name="The Broad Institute Genomics Platform"/>
            <consortium name="The Broad Institute Genome Sequencing Center for Infectious Disease"/>
            <person name="Wu L."/>
            <person name="Ma J."/>
        </authorList>
    </citation>
    <scope>NUCLEOTIDE SEQUENCE [LARGE SCALE GENOMIC DNA]</scope>
    <source>
        <strain evidence="4">CGMCC 1.3240</strain>
    </source>
</reference>
<comment type="caution">
    <text evidence="3">The sequence shown here is derived from an EMBL/GenBank/DDBJ whole genome shotgun (WGS) entry which is preliminary data.</text>
</comment>
<organism evidence="3 4">
    <name type="scientific">Paenibacillus solisilvae</name>
    <dbReference type="NCBI Taxonomy" id="2486751"/>
    <lineage>
        <taxon>Bacteria</taxon>
        <taxon>Bacillati</taxon>
        <taxon>Bacillota</taxon>
        <taxon>Bacilli</taxon>
        <taxon>Bacillales</taxon>
        <taxon>Paenibacillaceae</taxon>
        <taxon>Paenibacillus</taxon>
    </lineage>
</organism>
<sequence>MEEINTIGGKELLMNQEKGLLEIKKRLESLENQAHNKTQVSGIVKFVISFMIVFVLMLVVIGLIQFIRTSN</sequence>
<feature type="coiled-coil region" evidence="1">
    <location>
        <begin position="13"/>
        <end position="40"/>
    </location>
</feature>
<evidence type="ECO:0000313" key="3">
    <source>
        <dbReference type="EMBL" id="MFC5650620.1"/>
    </source>
</evidence>
<dbReference type="EMBL" id="JBHSOW010000058">
    <property type="protein sequence ID" value="MFC5650620.1"/>
    <property type="molecule type" value="Genomic_DNA"/>
</dbReference>
<protein>
    <submittedName>
        <fullName evidence="3">Uncharacterized protein</fullName>
    </submittedName>
</protein>
<keyword evidence="2" id="KW-1133">Transmembrane helix</keyword>
<keyword evidence="4" id="KW-1185">Reference proteome</keyword>
<evidence type="ECO:0000256" key="1">
    <source>
        <dbReference type="SAM" id="Coils"/>
    </source>
</evidence>
<name>A0ABW0W2L7_9BACL</name>
<feature type="transmembrane region" description="Helical" evidence="2">
    <location>
        <begin position="46"/>
        <end position="67"/>
    </location>
</feature>
<evidence type="ECO:0000256" key="2">
    <source>
        <dbReference type="SAM" id="Phobius"/>
    </source>
</evidence>
<keyword evidence="1" id="KW-0175">Coiled coil</keyword>
<dbReference type="RefSeq" id="WP_379189182.1">
    <property type="nucleotide sequence ID" value="NZ_JBHSOW010000058.1"/>
</dbReference>
<gene>
    <name evidence="3" type="ORF">ACFPYJ_16100</name>
</gene>
<keyword evidence="2" id="KW-0472">Membrane</keyword>
<keyword evidence="2" id="KW-0812">Transmembrane</keyword>